<dbReference type="EMBL" id="MNYI01000075">
    <property type="protein sequence ID" value="OIP41610.1"/>
    <property type="molecule type" value="Genomic_DNA"/>
</dbReference>
<organism evidence="1 2">
    <name type="scientific">Candidatus Desantisbacteria bacterium CG2_30_40_21</name>
    <dbReference type="NCBI Taxonomy" id="1817895"/>
    <lineage>
        <taxon>Bacteria</taxon>
        <taxon>Candidatus Desantisiibacteriota</taxon>
    </lineage>
</organism>
<proteinExistence type="predicted"/>
<protein>
    <submittedName>
        <fullName evidence="1">Uncharacterized protein</fullName>
    </submittedName>
</protein>
<evidence type="ECO:0000313" key="2">
    <source>
        <dbReference type="Proteomes" id="UP000183085"/>
    </source>
</evidence>
<sequence>MPKLVGKITNMRYESFLKSPLLTVSFDTDVNDWQSKCCVKDKDTIYAVSKWTGPKRTRTYPFASVYDTLSACGGKTVTSIPIVKDEGADSQNMDYLQWDTVQLMSLLNVYVILVYYTDAQKNCRDTQKLNRITNQQLDSDFVKTQIKELSNYHSSALHWNLDQLSPENLDSLMQKVILSYRAISKKTGVKLHNETGLEAFRQRIIISRESFLDFSRFKSAQAQKREIGTTQPKEALSVGIKTPIEIENYLGGKYFLTIDDVIICNNRYELIESKHSKKAILPGENDIKDGLIKMMLFSNIDKLYEETDINSKTLVNFIPVLRLTSEKIQGKITTNMDENEIKTFFRENCFRKNKEEFINTLFKEARANNFEVIIEYGERKKDD</sequence>
<reference evidence="1 2" key="1">
    <citation type="journal article" date="2016" name="Environ. Microbiol.">
        <title>Genomic resolution of a cold subsurface aquifer community provides metabolic insights for novel microbes adapted to high CO concentrations.</title>
        <authorList>
            <person name="Probst A.J."/>
            <person name="Castelle C.J."/>
            <person name="Singh A."/>
            <person name="Brown C.T."/>
            <person name="Anantharaman K."/>
            <person name="Sharon I."/>
            <person name="Hug L.A."/>
            <person name="Burstein D."/>
            <person name="Emerson J.B."/>
            <person name="Thomas B.C."/>
            <person name="Banfield J.F."/>
        </authorList>
    </citation>
    <scope>NUCLEOTIDE SEQUENCE [LARGE SCALE GENOMIC DNA]</scope>
    <source>
        <strain evidence="1">CG2_30_40_21</strain>
    </source>
</reference>
<evidence type="ECO:0000313" key="1">
    <source>
        <dbReference type="EMBL" id="OIP41610.1"/>
    </source>
</evidence>
<dbReference type="STRING" id="1817895.AUJ95_03005"/>
<accession>A0A1J5EA16</accession>
<gene>
    <name evidence="1" type="ORF">AUJ95_03005</name>
</gene>
<dbReference type="AlphaFoldDB" id="A0A1J5EA16"/>
<name>A0A1J5EA16_9BACT</name>
<dbReference type="Proteomes" id="UP000183085">
    <property type="component" value="Unassembled WGS sequence"/>
</dbReference>
<comment type="caution">
    <text evidence="1">The sequence shown here is derived from an EMBL/GenBank/DDBJ whole genome shotgun (WGS) entry which is preliminary data.</text>
</comment>